<keyword evidence="1" id="KW-0812">Transmembrane</keyword>
<evidence type="ECO:0000259" key="2">
    <source>
        <dbReference type="Pfam" id="PF13937"/>
    </source>
</evidence>
<proteinExistence type="predicted"/>
<comment type="caution">
    <text evidence="3">The sequence shown here is derived from an EMBL/GenBank/DDBJ whole genome shotgun (WGS) entry which is preliminary data.</text>
</comment>
<keyword evidence="4" id="KW-1185">Reference proteome</keyword>
<sequence length="88" mass="10129">MQNDNARAHRKSCLRLTLALLAVWFFISYGCSILLRDWLDVNFPSVGNAPFGFWMAQQGSIIGFILILVTYAFLMNRLDNKHGYTKEK</sequence>
<feature type="transmembrane region" description="Helical" evidence="1">
    <location>
        <begin position="55"/>
        <end position="74"/>
    </location>
</feature>
<keyword evidence="1" id="KW-0472">Membrane</keyword>
<name>A0A317ZFI6_9BACT</name>
<evidence type="ECO:0000256" key="1">
    <source>
        <dbReference type="SAM" id="Phobius"/>
    </source>
</evidence>
<accession>A0A317ZFI6</accession>
<evidence type="ECO:0000313" key="4">
    <source>
        <dbReference type="Proteomes" id="UP000247099"/>
    </source>
</evidence>
<dbReference type="OrthoDB" id="9797746at2"/>
<dbReference type="NCBIfam" id="TIGR03647">
    <property type="entry name" value="Na_symport_sm"/>
    <property type="match status" value="1"/>
</dbReference>
<dbReference type="PROSITE" id="PS51257">
    <property type="entry name" value="PROKAR_LIPOPROTEIN"/>
    <property type="match status" value="1"/>
</dbReference>
<dbReference type="EMBL" id="QHJQ01000004">
    <property type="protein sequence ID" value="PXA04325.1"/>
    <property type="molecule type" value="Genomic_DNA"/>
</dbReference>
<dbReference type="InterPro" id="IPR019886">
    <property type="entry name" value="Na_symporter_ssu"/>
</dbReference>
<organism evidence="3 4">
    <name type="scientific">Coraliomargarita sinensis</name>
    <dbReference type="NCBI Taxonomy" id="2174842"/>
    <lineage>
        <taxon>Bacteria</taxon>
        <taxon>Pseudomonadati</taxon>
        <taxon>Verrucomicrobiota</taxon>
        <taxon>Opitutia</taxon>
        <taxon>Puniceicoccales</taxon>
        <taxon>Coraliomargaritaceae</taxon>
        <taxon>Coraliomargarita</taxon>
    </lineage>
</organism>
<feature type="domain" description="Sodium symporter small subunit" evidence="2">
    <location>
        <begin position="7"/>
        <end position="84"/>
    </location>
</feature>
<dbReference type="Proteomes" id="UP000247099">
    <property type="component" value="Unassembled WGS sequence"/>
</dbReference>
<dbReference type="AlphaFoldDB" id="A0A317ZFI6"/>
<dbReference type="RefSeq" id="WP_110130779.1">
    <property type="nucleotide sequence ID" value="NZ_QHJQ01000004.1"/>
</dbReference>
<gene>
    <name evidence="3" type="ORF">DDZ13_07275</name>
</gene>
<keyword evidence="1" id="KW-1133">Transmembrane helix</keyword>
<feature type="transmembrane region" description="Helical" evidence="1">
    <location>
        <begin position="12"/>
        <end position="35"/>
    </location>
</feature>
<dbReference type="InParanoid" id="A0A317ZFI6"/>
<evidence type="ECO:0000313" key="3">
    <source>
        <dbReference type="EMBL" id="PXA04325.1"/>
    </source>
</evidence>
<reference evidence="3 4" key="1">
    <citation type="submission" date="2018-05" db="EMBL/GenBank/DDBJ databases">
        <title>Coraliomargarita sinensis sp. nov., isolated from a marine solar saltern.</title>
        <authorList>
            <person name="Zhou L.Y."/>
        </authorList>
    </citation>
    <scope>NUCLEOTIDE SEQUENCE [LARGE SCALE GENOMIC DNA]</scope>
    <source>
        <strain evidence="3 4">WN38</strain>
    </source>
</reference>
<protein>
    <submittedName>
        <fullName evidence="3">DUF4212 domain-containing protein</fullName>
    </submittedName>
</protein>
<dbReference type="Pfam" id="PF13937">
    <property type="entry name" value="DUF4212"/>
    <property type="match status" value="1"/>
</dbReference>